<accession>A0A9P4LIE1</accession>
<dbReference type="Proteomes" id="UP000799777">
    <property type="component" value="Unassembled WGS sequence"/>
</dbReference>
<protein>
    <recommendedName>
        <fullName evidence="1">F-box domain-containing protein</fullName>
    </recommendedName>
</protein>
<feature type="domain" description="F-box" evidence="1">
    <location>
        <begin position="5"/>
        <end position="50"/>
    </location>
</feature>
<evidence type="ECO:0000313" key="2">
    <source>
        <dbReference type="EMBL" id="KAF2026448.1"/>
    </source>
</evidence>
<dbReference type="AlphaFoldDB" id="A0A9P4LIE1"/>
<gene>
    <name evidence="2" type="ORF">EK21DRAFT_115798</name>
</gene>
<dbReference type="InterPro" id="IPR001810">
    <property type="entry name" value="F-box_dom"/>
</dbReference>
<dbReference type="EMBL" id="ML978243">
    <property type="protein sequence ID" value="KAF2026448.1"/>
    <property type="molecule type" value="Genomic_DNA"/>
</dbReference>
<organism evidence="2 3">
    <name type="scientific">Setomelanomma holmii</name>
    <dbReference type="NCBI Taxonomy" id="210430"/>
    <lineage>
        <taxon>Eukaryota</taxon>
        <taxon>Fungi</taxon>
        <taxon>Dikarya</taxon>
        <taxon>Ascomycota</taxon>
        <taxon>Pezizomycotina</taxon>
        <taxon>Dothideomycetes</taxon>
        <taxon>Pleosporomycetidae</taxon>
        <taxon>Pleosporales</taxon>
        <taxon>Pleosporineae</taxon>
        <taxon>Phaeosphaeriaceae</taxon>
        <taxon>Setomelanomma</taxon>
    </lineage>
</organism>
<dbReference type="PROSITE" id="PS50181">
    <property type="entry name" value="FBOX"/>
    <property type="match status" value="1"/>
</dbReference>
<name>A0A9P4LIE1_9PLEO</name>
<reference evidence="2" key="1">
    <citation type="journal article" date="2020" name="Stud. Mycol.">
        <title>101 Dothideomycetes genomes: a test case for predicting lifestyles and emergence of pathogens.</title>
        <authorList>
            <person name="Haridas S."/>
            <person name="Albert R."/>
            <person name="Binder M."/>
            <person name="Bloem J."/>
            <person name="Labutti K."/>
            <person name="Salamov A."/>
            <person name="Andreopoulos B."/>
            <person name="Baker S."/>
            <person name="Barry K."/>
            <person name="Bills G."/>
            <person name="Bluhm B."/>
            <person name="Cannon C."/>
            <person name="Castanera R."/>
            <person name="Culley D."/>
            <person name="Daum C."/>
            <person name="Ezra D."/>
            <person name="Gonzalez J."/>
            <person name="Henrissat B."/>
            <person name="Kuo A."/>
            <person name="Liang C."/>
            <person name="Lipzen A."/>
            <person name="Lutzoni F."/>
            <person name="Magnuson J."/>
            <person name="Mondo S."/>
            <person name="Nolan M."/>
            <person name="Ohm R."/>
            <person name="Pangilinan J."/>
            <person name="Park H.-J."/>
            <person name="Ramirez L."/>
            <person name="Alfaro M."/>
            <person name="Sun H."/>
            <person name="Tritt A."/>
            <person name="Yoshinaga Y."/>
            <person name="Zwiers L.-H."/>
            <person name="Turgeon B."/>
            <person name="Goodwin S."/>
            <person name="Spatafora J."/>
            <person name="Crous P."/>
            <person name="Grigoriev I."/>
        </authorList>
    </citation>
    <scope>NUCLEOTIDE SEQUENCE</scope>
    <source>
        <strain evidence="2">CBS 110217</strain>
    </source>
</reference>
<proteinExistence type="predicted"/>
<dbReference type="OrthoDB" id="3765024at2759"/>
<comment type="caution">
    <text evidence="2">The sequence shown here is derived from an EMBL/GenBank/DDBJ whole genome shotgun (WGS) entry which is preliminary data.</text>
</comment>
<sequence>MTGKPRRLDSLPPEMLAYIASQLDRSDLLSMRMCSNRAVLDGIDFVFKQDFFANRSFTITPSDIERFKVIADSRFGIHIRSISVELHMDVPMWLIESHRDLGILLSDRIDENERPEHGNAPESQSLSHRVFEQYWSPRTQFHSILTAVGNADLKLEKLELRGFTSQPFSLVRFAPTMSILCAISAMCTLRTITLLNLELDMFMQRNYLGTAKSLAHVLRDSPKLKTLALHMQPVQALGTPMLEREDFGRSLLQCLGSQPTFALRELCLKGLCAAGNMTLARVVEAHQSTLECLVLDNSYLNFPNRFPELILSLRKTSLKTLRFLDLILDRRYMLRSYYMKSQALEDDMLWKEGEDDSYKGWVEVELGRSRDRDNIEYDYRDDANGEASMQHVLSEFIVQIDCGAAGFD</sequence>
<evidence type="ECO:0000313" key="3">
    <source>
        <dbReference type="Proteomes" id="UP000799777"/>
    </source>
</evidence>
<dbReference type="SUPFAM" id="SSF52047">
    <property type="entry name" value="RNI-like"/>
    <property type="match status" value="1"/>
</dbReference>
<dbReference type="Pfam" id="PF00646">
    <property type="entry name" value="F-box"/>
    <property type="match status" value="1"/>
</dbReference>
<keyword evidence="3" id="KW-1185">Reference proteome</keyword>
<evidence type="ECO:0000259" key="1">
    <source>
        <dbReference type="PROSITE" id="PS50181"/>
    </source>
</evidence>